<dbReference type="RefSeq" id="WP_341369846.1">
    <property type="nucleotide sequence ID" value="NZ_JBBPCO010000002.1"/>
</dbReference>
<evidence type="ECO:0000256" key="2">
    <source>
        <dbReference type="ARBA" id="ARBA00022475"/>
    </source>
</evidence>
<dbReference type="Proteomes" id="UP001446205">
    <property type="component" value="Unassembled WGS sequence"/>
</dbReference>
<feature type="transmembrane region" description="Helical" evidence="6">
    <location>
        <begin position="43"/>
        <end position="68"/>
    </location>
</feature>
<keyword evidence="5 6" id="KW-0472">Membrane</keyword>
<evidence type="ECO:0000256" key="1">
    <source>
        <dbReference type="ARBA" id="ARBA00004651"/>
    </source>
</evidence>
<evidence type="ECO:0000256" key="3">
    <source>
        <dbReference type="ARBA" id="ARBA00022692"/>
    </source>
</evidence>
<dbReference type="PANTHER" id="PTHR12677:SF59">
    <property type="entry name" value="GOLGI APPARATUS MEMBRANE PROTEIN TVP38-RELATED"/>
    <property type="match status" value="1"/>
</dbReference>
<feature type="transmembrane region" description="Helical" evidence="6">
    <location>
        <begin position="152"/>
        <end position="177"/>
    </location>
</feature>
<feature type="domain" description="VTT" evidence="7">
    <location>
        <begin position="61"/>
        <end position="174"/>
    </location>
</feature>
<keyword evidence="9" id="KW-1185">Reference proteome</keyword>
<evidence type="ECO:0000256" key="4">
    <source>
        <dbReference type="ARBA" id="ARBA00022989"/>
    </source>
</evidence>
<evidence type="ECO:0000313" key="9">
    <source>
        <dbReference type="Proteomes" id="UP001446205"/>
    </source>
</evidence>
<comment type="similarity">
    <text evidence="6">Belongs to the TVP38/TMEM64 family.</text>
</comment>
<dbReference type="PANTHER" id="PTHR12677">
    <property type="entry name" value="GOLGI APPARATUS MEMBRANE PROTEIN TVP38-RELATED"/>
    <property type="match status" value="1"/>
</dbReference>
<accession>A0ABU9D636</accession>
<comment type="caution">
    <text evidence="8">The sequence shown here is derived from an EMBL/GenBank/DDBJ whole genome shotgun (WGS) entry which is preliminary data.</text>
</comment>
<evidence type="ECO:0000313" key="8">
    <source>
        <dbReference type="EMBL" id="MEK8088781.1"/>
    </source>
</evidence>
<feature type="transmembrane region" description="Helical" evidence="6">
    <location>
        <begin position="183"/>
        <end position="204"/>
    </location>
</feature>
<organism evidence="8 9">
    <name type="scientific">Thermithiobacillus plumbiphilus</name>
    <dbReference type="NCBI Taxonomy" id="1729899"/>
    <lineage>
        <taxon>Bacteria</taxon>
        <taxon>Pseudomonadati</taxon>
        <taxon>Pseudomonadota</taxon>
        <taxon>Acidithiobacillia</taxon>
        <taxon>Acidithiobacillales</taxon>
        <taxon>Thermithiobacillaceae</taxon>
        <taxon>Thermithiobacillus</taxon>
    </lineage>
</organism>
<dbReference type="EMBL" id="JBBPCO010000002">
    <property type="protein sequence ID" value="MEK8088781.1"/>
    <property type="molecule type" value="Genomic_DNA"/>
</dbReference>
<evidence type="ECO:0000256" key="6">
    <source>
        <dbReference type="RuleBase" id="RU366058"/>
    </source>
</evidence>
<evidence type="ECO:0000259" key="7">
    <source>
        <dbReference type="Pfam" id="PF09335"/>
    </source>
</evidence>
<keyword evidence="3 6" id="KW-0812">Transmembrane</keyword>
<name>A0ABU9D636_9PROT</name>
<comment type="subcellular location">
    <subcellularLocation>
        <location evidence="1 6">Cell membrane</location>
        <topology evidence="1 6">Multi-pass membrane protein</topology>
    </subcellularLocation>
</comment>
<dbReference type="InterPro" id="IPR015414">
    <property type="entry name" value="TMEM64"/>
</dbReference>
<gene>
    <name evidence="8" type="ORF">WOB96_03300</name>
</gene>
<keyword evidence="4 6" id="KW-1133">Transmembrane helix</keyword>
<feature type="transmembrane region" description="Helical" evidence="6">
    <location>
        <begin position="80"/>
        <end position="98"/>
    </location>
</feature>
<evidence type="ECO:0000256" key="5">
    <source>
        <dbReference type="ARBA" id="ARBA00023136"/>
    </source>
</evidence>
<proteinExistence type="inferred from homology"/>
<keyword evidence="2 6" id="KW-1003">Cell membrane</keyword>
<dbReference type="InterPro" id="IPR032816">
    <property type="entry name" value="VTT_dom"/>
</dbReference>
<feature type="transmembrane region" description="Helical" evidence="6">
    <location>
        <begin position="125"/>
        <end position="145"/>
    </location>
</feature>
<reference evidence="8 9" key="1">
    <citation type="submission" date="2024-04" db="EMBL/GenBank/DDBJ databases">
        <authorList>
            <person name="Abashina T."/>
            <person name="Shaikin A."/>
        </authorList>
    </citation>
    <scope>NUCLEOTIDE SEQUENCE [LARGE SCALE GENOMIC DNA]</scope>
    <source>
        <strain evidence="8 9">AAFK</strain>
    </source>
</reference>
<dbReference type="Pfam" id="PF09335">
    <property type="entry name" value="VTT_dom"/>
    <property type="match status" value="1"/>
</dbReference>
<sequence length="214" mass="23830">MAVLLLLLLLTLSLGPLLEYSPLRDLISLENLQQWRDQWAESPLAWLIYAMGGTLAASLGFPLTLLIIAAGVIFGVLKGVVLAFLIALLSAVLGYVLGNWHGRELVERHFSRYYAPLRTRLETHAFLAVFAMRFVVPFAAASLIAGTFRLPWFWYMSATVLGVSPWILALVLVSANLHESYALGWQLSLIGLVLLALGALARYIQIRVKQYRSY</sequence>
<protein>
    <recommendedName>
        <fullName evidence="6">TVP38/TMEM64 family membrane protein</fullName>
    </recommendedName>
</protein>